<feature type="region of interest" description="Disordered" evidence="1">
    <location>
        <begin position="22"/>
        <end position="45"/>
    </location>
</feature>
<proteinExistence type="predicted"/>
<organism evidence="2 3">
    <name type="scientific">Periconia macrospinosa</name>
    <dbReference type="NCBI Taxonomy" id="97972"/>
    <lineage>
        <taxon>Eukaryota</taxon>
        <taxon>Fungi</taxon>
        <taxon>Dikarya</taxon>
        <taxon>Ascomycota</taxon>
        <taxon>Pezizomycotina</taxon>
        <taxon>Dothideomycetes</taxon>
        <taxon>Pleosporomycetidae</taxon>
        <taxon>Pleosporales</taxon>
        <taxon>Massarineae</taxon>
        <taxon>Periconiaceae</taxon>
        <taxon>Periconia</taxon>
    </lineage>
</organism>
<evidence type="ECO:0000256" key="1">
    <source>
        <dbReference type="SAM" id="MobiDB-lite"/>
    </source>
</evidence>
<reference evidence="2 3" key="1">
    <citation type="journal article" date="2018" name="Sci. Rep.">
        <title>Comparative genomics provides insights into the lifestyle and reveals functional heterogeneity of dark septate endophytic fungi.</title>
        <authorList>
            <person name="Knapp D.G."/>
            <person name="Nemeth J.B."/>
            <person name="Barry K."/>
            <person name="Hainaut M."/>
            <person name="Henrissat B."/>
            <person name="Johnson J."/>
            <person name="Kuo A."/>
            <person name="Lim J.H.P."/>
            <person name="Lipzen A."/>
            <person name="Nolan M."/>
            <person name="Ohm R.A."/>
            <person name="Tamas L."/>
            <person name="Grigoriev I.V."/>
            <person name="Spatafora J.W."/>
            <person name="Nagy L.G."/>
            <person name="Kovacs G.M."/>
        </authorList>
    </citation>
    <scope>NUCLEOTIDE SEQUENCE [LARGE SCALE GENOMIC DNA]</scope>
    <source>
        <strain evidence="2 3">DSE2036</strain>
    </source>
</reference>
<dbReference type="Proteomes" id="UP000244855">
    <property type="component" value="Unassembled WGS sequence"/>
</dbReference>
<name>A0A2V1D1T9_9PLEO</name>
<dbReference type="AlphaFoldDB" id="A0A2V1D1T9"/>
<evidence type="ECO:0000313" key="3">
    <source>
        <dbReference type="Proteomes" id="UP000244855"/>
    </source>
</evidence>
<feature type="compositionally biased region" description="Polar residues" evidence="1">
    <location>
        <begin position="22"/>
        <end position="31"/>
    </location>
</feature>
<sequence>MRLPWNFTAHGRRSGQRLLQIQSSDPTTTRATIERRSSPVNLRSSERTTSHECISALCRTLAWPFRSAALKAVRADAELPKNGGDLFYERVDCPFTSVFRQAVHNDENELKDCEGAT</sequence>
<protein>
    <submittedName>
        <fullName evidence="2">Uncharacterized protein</fullName>
    </submittedName>
</protein>
<gene>
    <name evidence="2" type="ORF">DM02DRAFT_663381</name>
</gene>
<dbReference type="EMBL" id="KZ805740">
    <property type="protein sequence ID" value="PVH91998.1"/>
    <property type="molecule type" value="Genomic_DNA"/>
</dbReference>
<keyword evidence="3" id="KW-1185">Reference proteome</keyword>
<accession>A0A2V1D1T9</accession>
<evidence type="ECO:0000313" key="2">
    <source>
        <dbReference type="EMBL" id="PVH91998.1"/>
    </source>
</evidence>